<evidence type="ECO:0000313" key="3">
    <source>
        <dbReference type="EMBL" id="KRZ34448.1"/>
    </source>
</evidence>
<dbReference type="Proteomes" id="UP000054805">
    <property type="component" value="Unassembled WGS sequence"/>
</dbReference>
<sequence>MHSTSTVTINSIVAYSHNFLENYFLIKQILYNSSCIAVYDSENCFSYSTLAYTFSRDASASGQLALWFAYLQDGQTSFMWQN</sequence>
<dbReference type="Proteomes" id="UP000054826">
    <property type="component" value="Unassembled WGS sequence"/>
</dbReference>
<evidence type="ECO:0000313" key="1">
    <source>
        <dbReference type="EMBL" id="KRY70454.1"/>
    </source>
</evidence>
<organism evidence="2 5">
    <name type="scientific">Trichinella pseudospiralis</name>
    <name type="common">Parasitic roundworm</name>
    <dbReference type="NCBI Taxonomy" id="6337"/>
    <lineage>
        <taxon>Eukaryota</taxon>
        <taxon>Metazoa</taxon>
        <taxon>Ecdysozoa</taxon>
        <taxon>Nematoda</taxon>
        <taxon>Enoplea</taxon>
        <taxon>Dorylaimia</taxon>
        <taxon>Trichinellida</taxon>
        <taxon>Trichinellidae</taxon>
        <taxon>Trichinella</taxon>
    </lineage>
</organism>
<gene>
    <name evidence="1" type="ORF">T4A_7872</name>
    <name evidence="2" type="ORF">T4B_9975</name>
    <name evidence="3" type="ORF">T4C_2905</name>
</gene>
<evidence type="ECO:0000313" key="4">
    <source>
        <dbReference type="Proteomes" id="UP000054632"/>
    </source>
</evidence>
<dbReference type="EMBL" id="JYDR01000074">
    <property type="protein sequence ID" value="KRY70454.1"/>
    <property type="molecule type" value="Genomic_DNA"/>
</dbReference>
<evidence type="ECO:0000313" key="2">
    <source>
        <dbReference type="EMBL" id="KRZ25026.1"/>
    </source>
</evidence>
<dbReference type="AlphaFoldDB" id="A0A0V1IQF6"/>
<proteinExistence type="predicted"/>
<dbReference type="EMBL" id="JYDS01000109">
    <property type="protein sequence ID" value="KRZ25026.1"/>
    <property type="molecule type" value="Genomic_DNA"/>
</dbReference>
<name>A0A0V1IQF6_TRIPS</name>
<evidence type="ECO:0000313" key="5">
    <source>
        <dbReference type="Proteomes" id="UP000054805"/>
    </source>
</evidence>
<accession>A0A0V1IQF6</accession>
<keyword evidence="5" id="KW-1185">Reference proteome</keyword>
<reference evidence="4 5" key="1">
    <citation type="submission" date="2015-01" db="EMBL/GenBank/DDBJ databases">
        <title>Evolution of Trichinella species and genotypes.</title>
        <authorList>
            <person name="Korhonen P.K."/>
            <person name="Edoardo P."/>
            <person name="Giuseppe L.R."/>
            <person name="Gasser R.B."/>
        </authorList>
    </citation>
    <scope>NUCLEOTIDE SEQUENCE [LARGE SCALE GENOMIC DNA]</scope>
    <source>
        <strain evidence="1">ISS13</strain>
        <strain evidence="3">ISS176</strain>
        <strain evidence="2">ISS588</strain>
    </source>
</reference>
<dbReference type="EMBL" id="JYDV01000098">
    <property type="protein sequence ID" value="KRZ34448.1"/>
    <property type="molecule type" value="Genomic_DNA"/>
</dbReference>
<dbReference type="Proteomes" id="UP000054632">
    <property type="component" value="Unassembled WGS sequence"/>
</dbReference>
<comment type="caution">
    <text evidence="2">The sequence shown here is derived from an EMBL/GenBank/DDBJ whole genome shotgun (WGS) entry which is preliminary data.</text>
</comment>
<protein>
    <submittedName>
        <fullName evidence="2">Uncharacterized protein</fullName>
    </submittedName>
</protein>